<feature type="transmembrane region" description="Helical" evidence="8">
    <location>
        <begin position="46"/>
        <end position="67"/>
    </location>
</feature>
<dbReference type="RefSeq" id="WP_036266844.1">
    <property type="nucleotide sequence ID" value="NZ_LMTZ01000127.1"/>
</dbReference>
<feature type="transmembrane region" description="Helical" evidence="8">
    <location>
        <begin position="225"/>
        <end position="243"/>
    </location>
</feature>
<evidence type="ECO:0000313" key="10">
    <source>
        <dbReference type="EMBL" id="KST64174.1"/>
    </source>
</evidence>
<evidence type="ECO:0000256" key="6">
    <source>
        <dbReference type="ARBA" id="ARBA00022989"/>
    </source>
</evidence>
<feature type="transmembrane region" description="Helical" evidence="8">
    <location>
        <begin position="12"/>
        <end position="39"/>
    </location>
</feature>
<reference evidence="9 11" key="1">
    <citation type="journal article" date="2015" name="Genome Announc.">
        <title>Draft Genome of the Euendolithic (true boring) Cyanobacterium Mastigocoleus testarum strain BC008.</title>
        <authorList>
            <person name="Guida B.S."/>
            <person name="Garcia-Pichel F."/>
        </authorList>
    </citation>
    <scope>NUCLEOTIDE SEQUENCE [LARGE SCALE GENOMIC DNA]</scope>
    <source>
        <strain evidence="9 11">BC008</strain>
    </source>
</reference>
<keyword evidence="7 8" id="KW-0472">Membrane</keyword>
<accession>A0A0V7ZGA4</accession>
<dbReference type="OrthoDB" id="9801058at2"/>
<evidence type="ECO:0000256" key="2">
    <source>
        <dbReference type="ARBA" id="ARBA00009142"/>
    </source>
</evidence>
<keyword evidence="4 8" id="KW-1003">Cell membrane</keyword>
<dbReference type="EMBL" id="LMTZ01000136">
    <property type="protein sequence ID" value="KST63600.1"/>
    <property type="molecule type" value="Genomic_DNA"/>
</dbReference>
<evidence type="ECO:0000256" key="7">
    <source>
        <dbReference type="ARBA" id="ARBA00023136"/>
    </source>
</evidence>
<keyword evidence="6 8" id="KW-1133">Transmembrane helix</keyword>
<sequence length="244" mass="27037">MLNNLTVLTVSAVAGALLGFSKTGVPGAGILVVPIMAIIFPAKQSIGILLPILICADLFAAWYYRYYADTKELLHLLPGCFIGMFCGFRLLTEVSSENLKTVLGILVITLLLLEWLRHQFDLRWISKHSLSPLIFGAVAGFATTIGNAAGPITSIFLLSKGFDKHNFMGTTAWFFLIANIGKFPIFYKLNFIDHQTLAFDLWMLPFAGFGVFLGYKLLPKIPQKLFNKFIYTVSLIAAFQLLGF</sequence>
<keyword evidence="5 8" id="KW-0812">Transmembrane</keyword>
<comment type="subcellular location">
    <subcellularLocation>
        <location evidence="1 8">Cell membrane</location>
        <topology evidence="1 8">Multi-pass membrane protein</topology>
    </subcellularLocation>
</comment>
<dbReference type="Pfam" id="PF01925">
    <property type="entry name" value="TauE"/>
    <property type="match status" value="1"/>
</dbReference>
<evidence type="ECO:0000313" key="11">
    <source>
        <dbReference type="Proteomes" id="UP000053372"/>
    </source>
</evidence>
<dbReference type="AlphaFoldDB" id="A0A0V7ZGA4"/>
<feature type="transmembrane region" description="Helical" evidence="8">
    <location>
        <begin position="136"/>
        <end position="158"/>
    </location>
</feature>
<comment type="similarity">
    <text evidence="2 8">Belongs to the 4-toluene sulfonate uptake permease (TSUP) (TC 2.A.102) family.</text>
</comment>
<proteinExistence type="inferred from homology"/>
<feature type="transmembrane region" description="Helical" evidence="8">
    <location>
        <begin position="98"/>
        <end position="116"/>
    </location>
</feature>
<evidence type="ECO:0000313" key="9">
    <source>
        <dbReference type="EMBL" id="KST63600.1"/>
    </source>
</evidence>
<organism evidence="9 11">
    <name type="scientific">Mastigocoleus testarum BC008</name>
    <dbReference type="NCBI Taxonomy" id="371196"/>
    <lineage>
        <taxon>Bacteria</taxon>
        <taxon>Bacillati</taxon>
        <taxon>Cyanobacteriota</taxon>
        <taxon>Cyanophyceae</taxon>
        <taxon>Nostocales</taxon>
        <taxon>Hapalosiphonaceae</taxon>
        <taxon>Mastigocoleus</taxon>
    </lineage>
</organism>
<keyword evidence="11" id="KW-1185">Reference proteome</keyword>
<evidence type="ECO:0000256" key="1">
    <source>
        <dbReference type="ARBA" id="ARBA00004651"/>
    </source>
</evidence>
<dbReference type="PANTHER" id="PTHR30269">
    <property type="entry name" value="TRANSMEMBRANE PROTEIN YFCA"/>
    <property type="match status" value="1"/>
</dbReference>
<dbReference type="InterPro" id="IPR002781">
    <property type="entry name" value="TM_pro_TauE-like"/>
</dbReference>
<gene>
    <name evidence="9" type="ORF">BC008_14165</name>
    <name evidence="10" type="ORF">BC008_16165</name>
</gene>
<evidence type="ECO:0000256" key="5">
    <source>
        <dbReference type="ARBA" id="ARBA00022692"/>
    </source>
</evidence>
<evidence type="ECO:0000256" key="8">
    <source>
        <dbReference type="RuleBase" id="RU363041"/>
    </source>
</evidence>
<feature type="transmembrane region" description="Helical" evidence="8">
    <location>
        <begin position="199"/>
        <end position="218"/>
    </location>
</feature>
<evidence type="ECO:0000256" key="4">
    <source>
        <dbReference type="ARBA" id="ARBA00022475"/>
    </source>
</evidence>
<dbReference type="InterPro" id="IPR052017">
    <property type="entry name" value="TSUP"/>
</dbReference>
<dbReference type="Proteomes" id="UP000053372">
    <property type="component" value="Unassembled WGS sequence"/>
</dbReference>
<name>A0A0V7ZGA4_9CYAN</name>
<evidence type="ECO:0000256" key="3">
    <source>
        <dbReference type="ARBA" id="ARBA00022448"/>
    </source>
</evidence>
<dbReference type="PANTHER" id="PTHR30269:SF37">
    <property type="entry name" value="MEMBRANE TRANSPORTER PROTEIN"/>
    <property type="match status" value="1"/>
</dbReference>
<comment type="caution">
    <text evidence="9">The sequence shown here is derived from an EMBL/GenBank/DDBJ whole genome shotgun (WGS) entry which is preliminary data.</text>
</comment>
<keyword evidence="3" id="KW-0813">Transport</keyword>
<dbReference type="EMBL" id="LMTZ01000127">
    <property type="protein sequence ID" value="KST64174.1"/>
    <property type="molecule type" value="Genomic_DNA"/>
</dbReference>
<dbReference type="GO" id="GO:0005886">
    <property type="term" value="C:plasma membrane"/>
    <property type="evidence" value="ECO:0007669"/>
    <property type="project" value="UniProtKB-SubCell"/>
</dbReference>
<protein>
    <recommendedName>
        <fullName evidence="8">Probable membrane transporter protein</fullName>
    </recommendedName>
</protein>
<feature type="transmembrane region" description="Helical" evidence="8">
    <location>
        <begin position="73"/>
        <end position="91"/>
    </location>
</feature>
<feature type="transmembrane region" description="Helical" evidence="8">
    <location>
        <begin position="170"/>
        <end position="187"/>
    </location>
</feature>